<feature type="transmembrane region" description="Helical" evidence="8">
    <location>
        <begin position="425"/>
        <end position="446"/>
    </location>
</feature>
<organism evidence="9 10">
    <name type="scientific">Kineosporia babensis</name>
    <dbReference type="NCBI Taxonomy" id="499548"/>
    <lineage>
        <taxon>Bacteria</taxon>
        <taxon>Bacillati</taxon>
        <taxon>Actinomycetota</taxon>
        <taxon>Actinomycetes</taxon>
        <taxon>Kineosporiales</taxon>
        <taxon>Kineosporiaceae</taxon>
        <taxon>Kineosporia</taxon>
    </lineage>
</organism>
<comment type="similarity">
    <text evidence="7">Belongs to the GntP permease family.</text>
</comment>
<feature type="transmembrane region" description="Helical" evidence="8">
    <location>
        <begin position="101"/>
        <end position="127"/>
    </location>
</feature>
<dbReference type="GO" id="GO:0005886">
    <property type="term" value="C:plasma membrane"/>
    <property type="evidence" value="ECO:0007669"/>
    <property type="project" value="UniProtKB-SubCell"/>
</dbReference>
<feature type="transmembrane region" description="Helical" evidence="8">
    <location>
        <begin position="59"/>
        <end position="81"/>
    </location>
</feature>
<feature type="transmembrane region" description="Helical" evidence="8">
    <location>
        <begin position="306"/>
        <end position="327"/>
    </location>
</feature>
<accession>A0A9X1ST52</accession>
<feature type="transmembrane region" description="Helical" evidence="8">
    <location>
        <begin position="179"/>
        <end position="198"/>
    </location>
</feature>
<evidence type="ECO:0000313" key="10">
    <source>
        <dbReference type="Proteomes" id="UP001138997"/>
    </source>
</evidence>
<proteinExistence type="inferred from homology"/>
<evidence type="ECO:0000256" key="4">
    <source>
        <dbReference type="ARBA" id="ARBA00022692"/>
    </source>
</evidence>
<dbReference type="PIRSF" id="PIRSF002746">
    <property type="entry name" value="Gluconate_transporter"/>
    <property type="match status" value="1"/>
</dbReference>
<feature type="transmembrane region" description="Helical" evidence="8">
    <location>
        <begin position="233"/>
        <end position="254"/>
    </location>
</feature>
<keyword evidence="3" id="KW-1003">Cell membrane</keyword>
<dbReference type="PANTHER" id="PTHR30354:SF22">
    <property type="entry name" value="HIGH-AFFINITY GLUCONATE TRANSPORTER"/>
    <property type="match status" value="1"/>
</dbReference>
<dbReference type="Proteomes" id="UP001138997">
    <property type="component" value="Unassembled WGS sequence"/>
</dbReference>
<dbReference type="PANTHER" id="PTHR30354">
    <property type="entry name" value="GNT FAMILY GLUCONATE TRANSPORTER"/>
    <property type="match status" value="1"/>
</dbReference>
<feature type="transmembrane region" description="Helical" evidence="8">
    <location>
        <begin position="274"/>
        <end position="294"/>
    </location>
</feature>
<keyword evidence="2" id="KW-0813">Transport</keyword>
<keyword evidence="6 8" id="KW-0472">Membrane</keyword>
<feature type="transmembrane region" description="Helical" evidence="8">
    <location>
        <begin position="29"/>
        <end position="47"/>
    </location>
</feature>
<evidence type="ECO:0000256" key="6">
    <source>
        <dbReference type="ARBA" id="ARBA00023136"/>
    </source>
</evidence>
<gene>
    <name evidence="9" type="ORF">LR394_10915</name>
</gene>
<feature type="transmembrane region" description="Helical" evidence="8">
    <location>
        <begin position="5"/>
        <end position="23"/>
    </location>
</feature>
<dbReference type="InterPro" id="IPR003474">
    <property type="entry name" value="Glcn_transporter"/>
</dbReference>
<evidence type="ECO:0000256" key="7">
    <source>
        <dbReference type="ARBA" id="ARBA00049663"/>
    </source>
</evidence>
<dbReference type="Pfam" id="PF02447">
    <property type="entry name" value="GntP_permease"/>
    <property type="match status" value="1"/>
</dbReference>
<comment type="subcellular location">
    <subcellularLocation>
        <location evidence="1">Cell membrane</location>
        <topology evidence="1">Multi-pass membrane protein</topology>
    </subcellularLocation>
</comment>
<keyword evidence="5 8" id="KW-1133">Transmembrane helix</keyword>
<feature type="transmembrane region" description="Helical" evidence="8">
    <location>
        <begin position="139"/>
        <end position="159"/>
    </location>
</feature>
<evidence type="ECO:0000256" key="2">
    <source>
        <dbReference type="ARBA" id="ARBA00022448"/>
    </source>
</evidence>
<feature type="transmembrane region" description="Helical" evidence="8">
    <location>
        <begin position="339"/>
        <end position="358"/>
    </location>
</feature>
<keyword evidence="4 8" id="KW-0812">Transmembrane</keyword>
<evidence type="ECO:0000313" key="9">
    <source>
        <dbReference type="EMBL" id="MCD5311412.1"/>
    </source>
</evidence>
<sequence length="450" mass="46044">MSGEVTSLVLAGVAVVALILLITKAKLNPFLALTITALGLGLANGLTPGEVVDAFKDGLGSTLGGTAPTIGLGVVLGSMLLGSGGADKIVDSFLGQRPVAWIPALITAAAVIIGLPHLFDVSFVMLAPLVYTVARRRNVHLLWVGLPLAAGLYVSHGLLPPHPSPTVAVSAYSANTGLTIAYGLIIAIPTAIVCGPLFTRYAQRWFGPAPDLDGGPAPVTDIEPQKPGKPVSLALALISVLLPPVLMLIGTIGTSNTAEGSAPYNVFEALNDSIISLLIAVLFAFFALGLRGGFSAGQVSKMSGKGLSAVGPIILILGAGGALKQMFTATGVDAIIADHAAGWSIPAVALAWVVAALLRICLGSATVATTAATGIVAPLLVADPTLSPELLVLATASGSVMLSHVNDSGFWLFKEYYQLTVKQTFRTWTLFLCIQSVIGLIGVLVLDALI</sequence>
<protein>
    <submittedName>
        <fullName evidence="9">GntP family permease</fullName>
    </submittedName>
</protein>
<feature type="transmembrane region" description="Helical" evidence="8">
    <location>
        <begin position="365"/>
        <end position="384"/>
    </location>
</feature>
<evidence type="ECO:0000256" key="8">
    <source>
        <dbReference type="SAM" id="Phobius"/>
    </source>
</evidence>
<keyword evidence="10" id="KW-1185">Reference proteome</keyword>
<evidence type="ECO:0000256" key="5">
    <source>
        <dbReference type="ARBA" id="ARBA00022989"/>
    </source>
</evidence>
<comment type="caution">
    <text evidence="9">The sequence shown here is derived from an EMBL/GenBank/DDBJ whole genome shotgun (WGS) entry which is preliminary data.</text>
</comment>
<dbReference type="RefSeq" id="WP_231440584.1">
    <property type="nucleotide sequence ID" value="NZ_JAJOMB010000004.1"/>
</dbReference>
<reference evidence="9" key="1">
    <citation type="submission" date="2021-11" db="EMBL/GenBank/DDBJ databases">
        <title>Streptomyces corallinus and Kineosporia corallina sp. nov., two new coral-derived marine actinobacteria.</title>
        <authorList>
            <person name="Buangrab K."/>
            <person name="Sutthacheep M."/>
            <person name="Yeemin T."/>
            <person name="Harunari E."/>
            <person name="Igarashi Y."/>
            <person name="Sripreechasak P."/>
            <person name="Kanchanasin P."/>
            <person name="Tanasupawat S."/>
            <person name="Phongsopitanun W."/>
        </authorList>
    </citation>
    <scope>NUCLEOTIDE SEQUENCE</scope>
    <source>
        <strain evidence="9">JCM 31032</strain>
    </source>
</reference>
<evidence type="ECO:0000256" key="1">
    <source>
        <dbReference type="ARBA" id="ARBA00004651"/>
    </source>
</evidence>
<evidence type="ECO:0000256" key="3">
    <source>
        <dbReference type="ARBA" id="ARBA00022475"/>
    </source>
</evidence>
<name>A0A9X1ST52_9ACTN</name>
<dbReference type="NCBIfam" id="TIGR00791">
    <property type="entry name" value="gntP"/>
    <property type="match status" value="1"/>
</dbReference>
<dbReference type="GO" id="GO:0015128">
    <property type="term" value="F:gluconate transmembrane transporter activity"/>
    <property type="evidence" value="ECO:0007669"/>
    <property type="project" value="InterPro"/>
</dbReference>
<dbReference type="EMBL" id="JAJOMB010000004">
    <property type="protein sequence ID" value="MCD5311412.1"/>
    <property type="molecule type" value="Genomic_DNA"/>
</dbReference>
<dbReference type="AlphaFoldDB" id="A0A9X1ST52"/>